<dbReference type="PANTHER" id="PTHR21399:SF0">
    <property type="entry name" value="METHYLOSOME SUBUNIT PICLN"/>
    <property type="match status" value="1"/>
</dbReference>
<dbReference type="Gene3D" id="2.30.29.30">
    <property type="entry name" value="Pleckstrin-homology domain (PH domain)/Phosphotyrosine-binding domain (PTB)"/>
    <property type="match status" value="1"/>
</dbReference>
<comment type="subcellular location">
    <subcellularLocation>
        <location evidence="2">Cytoplasm</location>
    </subcellularLocation>
    <subcellularLocation>
        <location evidence="1">Nucleus</location>
    </subcellularLocation>
</comment>
<gene>
    <name evidence="6" type="ORF">EDB92DRAFT_1891456</name>
</gene>
<evidence type="ECO:0000313" key="7">
    <source>
        <dbReference type="Proteomes" id="UP001201163"/>
    </source>
</evidence>
<reference evidence="6" key="1">
    <citation type="submission" date="2022-01" db="EMBL/GenBank/DDBJ databases">
        <title>Comparative genomics reveals a dynamic genome evolution in the ectomycorrhizal milk-cap (Lactarius) mushrooms.</title>
        <authorList>
            <consortium name="DOE Joint Genome Institute"/>
            <person name="Lebreton A."/>
            <person name="Tang N."/>
            <person name="Kuo A."/>
            <person name="LaButti K."/>
            <person name="Drula E."/>
            <person name="Barry K."/>
            <person name="Clum A."/>
            <person name="Lipzen A."/>
            <person name="Mousain D."/>
            <person name="Ng V."/>
            <person name="Wang R."/>
            <person name="Wang X."/>
            <person name="Dai Y."/>
            <person name="Henrissat B."/>
            <person name="Grigoriev I.V."/>
            <person name="Guerin-Laguette A."/>
            <person name="Yu F."/>
            <person name="Martin F.M."/>
        </authorList>
    </citation>
    <scope>NUCLEOTIDE SEQUENCE</scope>
    <source>
        <strain evidence="6">QP</strain>
    </source>
</reference>
<dbReference type="InterPro" id="IPR011993">
    <property type="entry name" value="PH-like_dom_sf"/>
</dbReference>
<dbReference type="GO" id="GO:0000387">
    <property type="term" value="P:spliceosomal snRNP assembly"/>
    <property type="evidence" value="ECO:0007669"/>
    <property type="project" value="InterPro"/>
</dbReference>
<dbReference type="GO" id="GO:0034709">
    <property type="term" value="C:methylosome"/>
    <property type="evidence" value="ECO:0007669"/>
    <property type="project" value="InterPro"/>
</dbReference>
<keyword evidence="4" id="KW-0963">Cytoplasm</keyword>
<evidence type="ECO:0000256" key="5">
    <source>
        <dbReference type="ARBA" id="ARBA00023242"/>
    </source>
</evidence>
<dbReference type="InterPro" id="IPR039924">
    <property type="entry name" value="ICln/Lot5/Saf5"/>
</dbReference>
<evidence type="ECO:0000256" key="4">
    <source>
        <dbReference type="ARBA" id="ARBA00022490"/>
    </source>
</evidence>
<protein>
    <submittedName>
        <fullName evidence="6">Regulator of volume decrease after cellular swelling-domain-containing protein</fullName>
    </submittedName>
</protein>
<evidence type="ECO:0000313" key="6">
    <source>
        <dbReference type="EMBL" id="KAH8983183.1"/>
    </source>
</evidence>
<dbReference type="PANTHER" id="PTHR21399">
    <property type="entry name" value="CHLORIDE CONDUCTANCE REGULATORY PROTEIN ICLN"/>
    <property type="match status" value="1"/>
</dbReference>
<dbReference type="GO" id="GO:0005829">
    <property type="term" value="C:cytosol"/>
    <property type="evidence" value="ECO:0007669"/>
    <property type="project" value="InterPro"/>
</dbReference>
<dbReference type="InterPro" id="IPR003521">
    <property type="entry name" value="ICln"/>
</dbReference>
<dbReference type="GO" id="GO:0034715">
    <property type="term" value="C:pICln-Sm protein complex"/>
    <property type="evidence" value="ECO:0007669"/>
    <property type="project" value="InterPro"/>
</dbReference>
<keyword evidence="7" id="KW-1185">Reference proteome</keyword>
<comment type="similarity">
    <text evidence="3">Belongs to the pICln (TC 1.A.47) family.</text>
</comment>
<proteinExistence type="inferred from homology"/>
<evidence type="ECO:0000256" key="3">
    <source>
        <dbReference type="ARBA" id="ARBA00007054"/>
    </source>
</evidence>
<evidence type="ECO:0000256" key="1">
    <source>
        <dbReference type="ARBA" id="ARBA00004123"/>
    </source>
</evidence>
<dbReference type="EMBL" id="JAKELL010000091">
    <property type="protein sequence ID" value="KAH8983183.1"/>
    <property type="molecule type" value="Genomic_DNA"/>
</dbReference>
<dbReference type="GO" id="GO:0005681">
    <property type="term" value="C:spliceosomal complex"/>
    <property type="evidence" value="ECO:0007669"/>
    <property type="project" value="TreeGrafter"/>
</dbReference>
<keyword evidence="5" id="KW-0539">Nucleus</keyword>
<sequence length="208" mass="22647">MTAVTFIDAIPNHISVEEHRILTGATPASFADIPPVLRHKVQDVSVAFDPPIVGFSEEDSARGTLYIIESVLAYQSSTTGRAFQIEYPSITLHAISRGESGPFVYCQLDDSPATAADGDEDAEPRMRELSLTPQPSDSLDPIFEALSICASLHPDLQGSDDDDADDDAFIDIENSGEFEVFTGAEGEELSEVGRVRSDFVNNSRYQPY</sequence>
<evidence type="ECO:0000256" key="2">
    <source>
        <dbReference type="ARBA" id="ARBA00004496"/>
    </source>
</evidence>
<dbReference type="GO" id="GO:0045292">
    <property type="term" value="P:mRNA cis splicing, via spliceosome"/>
    <property type="evidence" value="ECO:0007669"/>
    <property type="project" value="TreeGrafter"/>
</dbReference>
<accession>A0AAD4L9X3</accession>
<name>A0AAD4L9X3_9AGAM</name>
<dbReference type="GO" id="GO:0005886">
    <property type="term" value="C:plasma membrane"/>
    <property type="evidence" value="ECO:0007669"/>
    <property type="project" value="InterPro"/>
</dbReference>
<dbReference type="Proteomes" id="UP001201163">
    <property type="component" value="Unassembled WGS sequence"/>
</dbReference>
<dbReference type="PRINTS" id="PR01348">
    <property type="entry name" value="ICLNCHANNEL"/>
</dbReference>
<organism evidence="6 7">
    <name type="scientific">Lactarius akahatsu</name>
    <dbReference type="NCBI Taxonomy" id="416441"/>
    <lineage>
        <taxon>Eukaryota</taxon>
        <taxon>Fungi</taxon>
        <taxon>Dikarya</taxon>
        <taxon>Basidiomycota</taxon>
        <taxon>Agaricomycotina</taxon>
        <taxon>Agaricomycetes</taxon>
        <taxon>Russulales</taxon>
        <taxon>Russulaceae</taxon>
        <taxon>Lactarius</taxon>
    </lineage>
</organism>
<dbReference type="Pfam" id="PF03517">
    <property type="entry name" value="Voldacs"/>
    <property type="match status" value="1"/>
</dbReference>
<dbReference type="AlphaFoldDB" id="A0AAD4L9X3"/>
<comment type="caution">
    <text evidence="6">The sequence shown here is derived from an EMBL/GenBank/DDBJ whole genome shotgun (WGS) entry which is preliminary data.</text>
</comment>
<dbReference type="GO" id="GO:0006884">
    <property type="term" value="P:cell volume homeostasis"/>
    <property type="evidence" value="ECO:0007669"/>
    <property type="project" value="InterPro"/>
</dbReference>
<dbReference type="GO" id="GO:0006821">
    <property type="term" value="P:chloride transport"/>
    <property type="evidence" value="ECO:0007669"/>
    <property type="project" value="InterPro"/>
</dbReference>